<dbReference type="RefSeq" id="WP_132532346.1">
    <property type="nucleotide sequence ID" value="NZ_BMJO01000002.1"/>
</dbReference>
<reference evidence="8 9" key="3">
    <citation type="submission" date="2019-03" db="EMBL/GenBank/DDBJ databases">
        <title>Genomic Encyclopedia of Type Strains, Phase IV (KMG-IV): sequencing the most valuable type-strain genomes for metagenomic binning, comparative biology and taxonomic classification.</title>
        <authorList>
            <person name="Goeker M."/>
        </authorList>
    </citation>
    <scope>NUCLEOTIDE SEQUENCE [LARGE SCALE GENOMIC DNA]</scope>
    <source>
        <strain evidence="8 9">DSM 103236</strain>
    </source>
</reference>
<comment type="caution">
    <text evidence="8">The sequence shown here is derived from an EMBL/GenBank/DDBJ whole genome shotgun (WGS) entry which is preliminary data.</text>
</comment>
<keyword evidence="10" id="KW-1185">Reference proteome</keyword>
<evidence type="ECO:0000256" key="1">
    <source>
        <dbReference type="ARBA" id="ARBA00004141"/>
    </source>
</evidence>
<evidence type="ECO:0000256" key="6">
    <source>
        <dbReference type="SAM" id="Phobius"/>
    </source>
</evidence>
<sequence length="361" mass="39900">MSLSKNNNLFETIKSTILYITGLTLLLFFTFKIISIVLLVIFALVLGIIISAPVSKFERMGMKRWLASSIIFVIIFGVSIGLGWLIVPHITNQLDVLISNLPGYYTSASKHIASTLKNYPEFNREIQDSGVSVGSAIPSVGKTIIGLGNFSFGIIGGIFLFIVFICLVVFYVSHPKPIVELYLSLFQPRKRESAKNALQHTTTMLVGWMKSNLIGGAIQSVLVYAFLSIISVPGALVWAALAFFSELIPKLGFYIMAIPPTLVALSISPLTAFWCLLFFLLLNELVSDFLMPKLRSSTMNIHPVSSLVMLLAMGAAFGLTGALLATPMAAIIKAYYEEFYLKNLPEDLEMDHRIDEIVYHK</sequence>
<dbReference type="EMBL" id="BMJO01000002">
    <property type="protein sequence ID" value="GGE48891.1"/>
    <property type="molecule type" value="Genomic_DNA"/>
</dbReference>
<dbReference type="OrthoDB" id="9799225at2"/>
<dbReference type="Pfam" id="PF01594">
    <property type="entry name" value="AI-2E_transport"/>
    <property type="match status" value="1"/>
</dbReference>
<proteinExistence type="inferred from homology"/>
<dbReference type="EMBL" id="SLWO01000004">
    <property type="protein sequence ID" value="TCO24993.1"/>
    <property type="molecule type" value="Genomic_DNA"/>
</dbReference>
<evidence type="ECO:0000313" key="8">
    <source>
        <dbReference type="EMBL" id="TCO24993.1"/>
    </source>
</evidence>
<keyword evidence="4 6" id="KW-1133">Transmembrane helix</keyword>
<dbReference type="PANTHER" id="PTHR21716">
    <property type="entry name" value="TRANSMEMBRANE PROTEIN"/>
    <property type="match status" value="1"/>
</dbReference>
<reference evidence="7" key="4">
    <citation type="submission" date="2024-05" db="EMBL/GenBank/DDBJ databases">
        <authorList>
            <person name="Sun Q."/>
            <person name="Zhou Y."/>
        </authorList>
    </citation>
    <scope>NUCLEOTIDE SEQUENCE</scope>
    <source>
        <strain evidence="7">CGMCC 1.15644</strain>
    </source>
</reference>
<dbReference type="GO" id="GO:0055085">
    <property type="term" value="P:transmembrane transport"/>
    <property type="evidence" value="ECO:0007669"/>
    <property type="project" value="TreeGrafter"/>
</dbReference>
<gene>
    <name evidence="8" type="ORF">EV200_10428</name>
    <name evidence="7" type="ORF">GCM10011413_13780</name>
</gene>
<evidence type="ECO:0000313" key="7">
    <source>
        <dbReference type="EMBL" id="GGE48891.1"/>
    </source>
</evidence>
<evidence type="ECO:0000256" key="2">
    <source>
        <dbReference type="ARBA" id="ARBA00009773"/>
    </source>
</evidence>
<organism evidence="8 9">
    <name type="scientific">Pedobacter psychrotolerans</name>
    <dbReference type="NCBI Taxonomy" id="1843235"/>
    <lineage>
        <taxon>Bacteria</taxon>
        <taxon>Pseudomonadati</taxon>
        <taxon>Bacteroidota</taxon>
        <taxon>Sphingobacteriia</taxon>
        <taxon>Sphingobacteriales</taxon>
        <taxon>Sphingobacteriaceae</taxon>
        <taxon>Pedobacter</taxon>
    </lineage>
</organism>
<feature type="transmembrane region" description="Helical" evidence="6">
    <location>
        <begin position="301"/>
        <end position="325"/>
    </location>
</feature>
<dbReference type="GO" id="GO:0016020">
    <property type="term" value="C:membrane"/>
    <property type="evidence" value="ECO:0007669"/>
    <property type="project" value="UniProtKB-SubCell"/>
</dbReference>
<feature type="transmembrane region" description="Helical" evidence="6">
    <location>
        <begin position="150"/>
        <end position="172"/>
    </location>
</feature>
<feature type="transmembrane region" description="Helical" evidence="6">
    <location>
        <begin position="251"/>
        <end position="281"/>
    </location>
</feature>
<dbReference type="Proteomes" id="UP000622648">
    <property type="component" value="Unassembled WGS sequence"/>
</dbReference>
<protein>
    <submittedName>
        <fullName evidence="8">Putative PurR-regulated permease PerM</fullName>
    </submittedName>
</protein>
<name>A0A4R2HDV0_9SPHI</name>
<reference evidence="10" key="2">
    <citation type="journal article" date="2019" name="Int. J. Syst. Evol. Microbiol.">
        <title>The Global Catalogue of Microorganisms (GCM) 10K type strain sequencing project: providing services to taxonomists for standard genome sequencing and annotation.</title>
        <authorList>
            <consortium name="The Broad Institute Genomics Platform"/>
            <consortium name="The Broad Institute Genome Sequencing Center for Infectious Disease"/>
            <person name="Wu L."/>
            <person name="Ma J."/>
        </authorList>
    </citation>
    <scope>NUCLEOTIDE SEQUENCE [LARGE SCALE GENOMIC DNA]</scope>
    <source>
        <strain evidence="10">CGMCC 1.15644</strain>
    </source>
</reference>
<feature type="transmembrane region" description="Helical" evidence="6">
    <location>
        <begin position="65"/>
        <end position="87"/>
    </location>
</feature>
<reference evidence="7" key="1">
    <citation type="journal article" date="2014" name="Int. J. Syst. Evol. Microbiol.">
        <title>Complete genome of a new Firmicutes species belonging to the dominant human colonic microbiota ('Ruminococcus bicirculans') reveals two chromosomes and a selective capacity to utilize plant glucans.</title>
        <authorList>
            <consortium name="NISC Comparative Sequencing Program"/>
            <person name="Wegmann U."/>
            <person name="Louis P."/>
            <person name="Goesmann A."/>
            <person name="Henrissat B."/>
            <person name="Duncan S.H."/>
            <person name="Flint H.J."/>
        </authorList>
    </citation>
    <scope>NUCLEOTIDE SEQUENCE</scope>
    <source>
        <strain evidence="7">CGMCC 1.15644</strain>
    </source>
</reference>
<evidence type="ECO:0000256" key="4">
    <source>
        <dbReference type="ARBA" id="ARBA00022989"/>
    </source>
</evidence>
<keyword evidence="5 6" id="KW-0472">Membrane</keyword>
<accession>A0A4R2HDV0</accession>
<evidence type="ECO:0000256" key="3">
    <source>
        <dbReference type="ARBA" id="ARBA00022692"/>
    </source>
</evidence>
<evidence type="ECO:0000256" key="5">
    <source>
        <dbReference type="ARBA" id="ARBA00023136"/>
    </source>
</evidence>
<dbReference type="InterPro" id="IPR002549">
    <property type="entry name" value="AI-2E-like"/>
</dbReference>
<dbReference type="AlphaFoldDB" id="A0A4R2HDV0"/>
<keyword evidence="3 6" id="KW-0812">Transmembrane</keyword>
<feature type="transmembrane region" description="Helical" evidence="6">
    <location>
        <begin position="20"/>
        <end position="53"/>
    </location>
</feature>
<dbReference type="PANTHER" id="PTHR21716:SF62">
    <property type="entry name" value="TRANSPORT PROTEIN YDBI-RELATED"/>
    <property type="match status" value="1"/>
</dbReference>
<evidence type="ECO:0000313" key="9">
    <source>
        <dbReference type="Proteomes" id="UP000295684"/>
    </source>
</evidence>
<comment type="similarity">
    <text evidence="2">Belongs to the autoinducer-2 exporter (AI-2E) (TC 2.A.86) family.</text>
</comment>
<evidence type="ECO:0000313" key="10">
    <source>
        <dbReference type="Proteomes" id="UP000622648"/>
    </source>
</evidence>
<dbReference type="Proteomes" id="UP000295684">
    <property type="component" value="Unassembled WGS sequence"/>
</dbReference>
<comment type="subcellular location">
    <subcellularLocation>
        <location evidence="1">Membrane</location>
        <topology evidence="1">Multi-pass membrane protein</topology>
    </subcellularLocation>
</comment>
<feature type="transmembrane region" description="Helical" evidence="6">
    <location>
        <begin position="221"/>
        <end position="244"/>
    </location>
</feature>